<feature type="transmembrane region" description="Helical" evidence="1">
    <location>
        <begin position="358"/>
        <end position="375"/>
    </location>
</feature>
<feature type="transmembrane region" description="Helical" evidence="1">
    <location>
        <begin position="22"/>
        <end position="43"/>
    </location>
</feature>
<name>A0A6J7H2N8_9ZZZZ</name>
<feature type="transmembrane region" description="Helical" evidence="1">
    <location>
        <begin position="217"/>
        <end position="236"/>
    </location>
</feature>
<evidence type="ECO:0000256" key="1">
    <source>
        <dbReference type="SAM" id="Phobius"/>
    </source>
</evidence>
<gene>
    <name evidence="2" type="ORF">UFOPK3605_01036</name>
</gene>
<proteinExistence type="predicted"/>
<evidence type="ECO:0000313" key="2">
    <source>
        <dbReference type="EMBL" id="CAB4909969.1"/>
    </source>
</evidence>
<accession>A0A6J7H2N8</accession>
<feature type="transmembrane region" description="Helical" evidence="1">
    <location>
        <begin position="381"/>
        <end position="399"/>
    </location>
</feature>
<sequence>MTNTETPPIEGPAAGRKGRPQLAIFLLIMGVILAPLTTVAIFAKNQITNTDRYVETVSPLASDPAIQEAVGTFVVDQLFAAVDVEELAAEALPKKAQFLAAPLAAGVQNLTKNVVDRFLTSDEFAQLWDTANRAAHDRIVSALTGETPSGKKAVTVDDGTVSLNLGPVIEKVAQKLGADNLAIFERIDLPVASTQFKILDTRNLGVARAGVSFLETLAWILPILMILCFIGSALLARDRRRATIRVGVAVAMTAGAILVILNIGRTLFVDLMIGNSLSVDAGTALYDTVLRFVKASLLAVGVIGLIVAISAWLTGPAGPAVRVRGALKSGISGLRDQAESSGWKPGPVAQYVTDHLKILRWAVIGAAFVLLLLVGRTSVGSTLLLVVLALIALGVLEFMGRATTAKDPSDEKSEKTPDTSSN</sequence>
<reference evidence="2" key="1">
    <citation type="submission" date="2020-05" db="EMBL/GenBank/DDBJ databases">
        <authorList>
            <person name="Chiriac C."/>
            <person name="Salcher M."/>
            <person name="Ghai R."/>
            <person name="Kavagutti S V."/>
        </authorList>
    </citation>
    <scope>NUCLEOTIDE SEQUENCE</scope>
</reference>
<organism evidence="2">
    <name type="scientific">freshwater metagenome</name>
    <dbReference type="NCBI Taxonomy" id="449393"/>
    <lineage>
        <taxon>unclassified sequences</taxon>
        <taxon>metagenomes</taxon>
        <taxon>ecological metagenomes</taxon>
    </lineage>
</organism>
<dbReference type="AlphaFoldDB" id="A0A6J7H2N8"/>
<keyword evidence="1" id="KW-0812">Transmembrane</keyword>
<protein>
    <submittedName>
        <fullName evidence="2">Unannotated protein</fullName>
    </submittedName>
</protein>
<keyword evidence="1" id="KW-1133">Transmembrane helix</keyword>
<keyword evidence="1" id="KW-0472">Membrane</keyword>
<dbReference type="EMBL" id="CAFBMM010000052">
    <property type="protein sequence ID" value="CAB4909969.1"/>
    <property type="molecule type" value="Genomic_DNA"/>
</dbReference>
<feature type="transmembrane region" description="Helical" evidence="1">
    <location>
        <begin position="295"/>
        <end position="314"/>
    </location>
</feature>
<feature type="transmembrane region" description="Helical" evidence="1">
    <location>
        <begin position="248"/>
        <end position="268"/>
    </location>
</feature>